<proteinExistence type="predicted"/>
<dbReference type="OrthoDB" id="9817444at2"/>
<evidence type="ECO:0000313" key="1">
    <source>
        <dbReference type="EMBL" id="QDV30116.1"/>
    </source>
</evidence>
<dbReference type="RefSeq" id="WP_145298960.1">
    <property type="nucleotide sequence ID" value="NZ_CP036299.1"/>
</dbReference>
<dbReference type="AlphaFoldDB" id="A0A518GNG7"/>
<keyword evidence="2" id="KW-1185">Reference proteome</keyword>
<dbReference type="KEGG" id="peh:Spb1_20440"/>
<name>A0A518GNG7_9PLAN</name>
<accession>A0A518GNG7</accession>
<protein>
    <submittedName>
        <fullName evidence="1">Uncharacterized protein</fullName>
    </submittedName>
</protein>
<gene>
    <name evidence="1" type="ORF">Spb1_20440</name>
</gene>
<dbReference type="EMBL" id="CP036299">
    <property type="protein sequence ID" value="QDV30116.1"/>
    <property type="molecule type" value="Genomic_DNA"/>
</dbReference>
<dbReference type="Proteomes" id="UP000315349">
    <property type="component" value="Chromosome"/>
</dbReference>
<evidence type="ECO:0000313" key="2">
    <source>
        <dbReference type="Proteomes" id="UP000315349"/>
    </source>
</evidence>
<organism evidence="1 2">
    <name type="scientific">Planctopirus ephydatiae</name>
    <dbReference type="NCBI Taxonomy" id="2528019"/>
    <lineage>
        <taxon>Bacteria</taxon>
        <taxon>Pseudomonadati</taxon>
        <taxon>Planctomycetota</taxon>
        <taxon>Planctomycetia</taxon>
        <taxon>Planctomycetales</taxon>
        <taxon>Planctomycetaceae</taxon>
        <taxon>Planctopirus</taxon>
    </lineage>
</organism>
<dbReference type="InterPro" id="IPR044000">
    <property type="entry name" value="Phage_tube_2"/>
</dbReference>
<dbReference type="Pfam" id="PF18906">
    <property type="entry name" value="Phage_tube_2"/>
    <property type="match status" value="1"/>
</dbReference>
<reference evidence="1 2" key="1">
    <citation type="submission" date="2019-02" db="EMBL/GenBank/DDBJ databases">
        <title>Deep-cultivation of Planctomycetes and their phenomic and genomic characterization uncovers novel biology.</title>
        <authorList>
            <person name="Wiegand S."/>
            <person name="Jogler M."/>
            <person name="Boedeker C."/>
            <person name="Pinto D."/>
            <person name="Vollmers J."/>
            <person name="Rivas-Marin E."/>
            <person name="Kohn T."/>
            <person name="Peeters S.H."/>
            <person name="Heuer A."/>
            <person name="Rast P."/>
            <person name="Oberbeckmann S."/>
            <person name="Bunk B."/>
            <person name="Jeske O."/>
            <person name="Meyerdierks A."/>
            <person name="Storesund J.E."/>
            <person name="Kallscheuer N."/>
            <person name="Luecker S."/>
            <person name="Lage O.M."/>
            <person name="Pohl T."/>
            <person name="Merkel B.J."/>
            <person name="Hornburger P."/>
            <person name="Mueller R.-W."/>
            <person name="Bruemmer F."/>
            <person name="Labrenz M."/>
            <person name="Spormann A.M."/>
            <person name="Op den Camp H."/>
            <person name="Overmann J."/>
            <person name="Amann R."/>
            <person name="Jetten M.S.M."/>
            <person name="Mascher T."/>
            <person name="Medema M.H."/>
            <person name="Devos D.P."/>
            <person name="Kaster A.-K."/>
            <person name="Ovreas L."/>
            <person name="Rohde M."/>
            <person name="Galperin M.Y."/>
            <person name="Jogler C."/>
        </authorList>
    </citation>
    <scope>NUCLEOTIDE SEQUENCE [LARGE SCALE GENOMIC DNA]</scope>
    <source>
        <strain evidence="1 2">Spb1</strain>
    </source>
</reference>
<sequence length="321" mass="35143">MPTDLQILTGQESFLALVDETTWGEYPDPATLIHLPVDTYDVEYVAETRNATPFTGYRQRQHGRRFRGMPSGNLNTNLFGFRQAEGLPSLAEFLLTWAFGSPEAKFRASKSANWYEGLNVDNQRHRGLRVNQATLAGQEGGAITLALALMGRDQQGQTDVGNAPAVPFDRKKLVEFDFIDSTLTLGGTPIPYGGFSLVTNHNLTAPYLNSPEPISMPAGDTVETVTFSPPKLTNTWSEAIRDLNPEEQEVSATLVLKGLHMGTGAAETDWTQITITMPRLFLRAAKTGRQRGILQQPLEFDVEKPQTSGGNGISIAYADVA</sequence>